<dbReference type="InterPro" id="IPR005119">
    <property type="entry name" value="LysR_subst-bd"/>
</dbReference>
<dbReference type="Gene3D" id="3.40.190.290">
    <property type="match status" value="1"/>
</dbReference>
<keyword evidence="3" id="KW-0238">DNA-binding</keyword>
<keyword evidence="2" id="KW-0805">Transcription regulation</keyword>
<dbReference type="CDD" id="cd05466">
    <property type="entry name" value="PBP2_LTTR_substrate"/>
    <property type="match status" value="1"/>
</dbReference>
<evidence type="ECO:0000256" key="1">
    <source>
        <dbReference type="ARBA" id="ARBA00009437"/>
    </source>
</evidence>
<reference evidence="6 7" key="1">
    <citation type="submission" date="2023-11" db="EMBL/GenBank/DDBJ databases">
        <title>A Novel Polar Bacteriovorax (B. antarcticus) Isolated from the Biocrust in Antarctica.</title>
        <authorList>
            <person name="Mun W."/>
            <person name="Choi S.Y."/>
            <person name="Mitchell R.J."/>
        </authorList>
    </citation>
    <scope>NUCLEOTIDE SEQUENCE [LARGE SCALE GENOMIC DNA]</scope>
    <source>
        <strain evidence="6 7">PP10</strain>
    </source>
</reference>
<dbReference type="RefSeq" id="WP_323576684.1">
    <property type="nucleotide sequence ID" value="NZ_JAYGJQ010000002.1"/>
</dbReference>
<keyword evidence="7" id="KW-1185">Reference proteome</keyword>
<evidence type="ECO:0000256" key="3">
    <source>
        <dbReference type="ARBA" id="ARBA00023125"/>
    </source>
</evidence>
<evidence type="ECO:0000256" key="2">
    <source>
        <dbReference type="ARBA" id="ARBA00023015"/>
    </source>
</evidence>
<evidence type="ECO:0000259" key="5">
    <source>
        <dbReference type="PROSITE" id="PS50931"/>
    </source>
</evidence>
<dbReference type="PANTHER" id="PTHR30126">
    <property type="entry name" value="HTH-TYPE TRANSCRIPTIONAL REGULATOR"/>
    <property type="match status" value="1"/>
</dbReference>
<dbReference type="SUPFAM" id="SSF46785">
    <property type="entry name" value="Winged helix' DNA-binding domain"/>
    <property type="match status" value="1"/>
</dbReference>
<feature type="domain" description="HTH lysR-type" evidence="5">
    <location>
        <begin position="1"/>
        <end position="60"/>
    </location>
</feature>
<protein>
    <submittedName>
        <fullName evidence="6">LysR family transcriptional regulator</fullName>
    </submittedName>
</protein>
<accession>A0ABU5VUP3</accession>
<dbReference type="PROSITE" id="PS50931">
    <property type="entry name" value="HTH_LYSR"/>
    <property type="match status" value="1"/>
</dbReference>
<keyword evidence="4" id="KW-0804">Transcription</keyword>
<dbReference type="SUPFAM" id="SSF53850">
    <property type="entry name" value="Periplasmic binding protein-like II"/>
    <property type="match status" value="1"/>
</dbReference>
<evidence type="ECO:0000256" key="4">
    <source>
        <dbReference type="ARBA" id="ARBA00023163"/>
    </source>
</evidence>
<name>A0ABU5VUP3_9BACT</name>
<dbReference type="InterPro" id="IPR000847">
    <property type="entry name" value="LysR_HTH_N"/>
</dbReference>
<dbReference type="PANTHER" id="PTHR30126:SF40">
    <property type="entry name" value="HTH-TYPE TRANSCRIPTIONAL REGULATOR GLTR"/>
    <property type="match status" value="1"/>
</dbReference>
<gene>
    <name evidence="6" type="ORF">SHI21_11255</name>
</gene>
<dbReference type="EMBL" id="JAYGJQ010000002">
    <property type="protein sequence ID" value="MEA9356788.1"/>
    <property type="molecule type" value="Genomic_DNA"/>
</dbReference>
<comment type="similarity">
    <text evidence="1">Belongs to the LysR transcriptional regulatory family.</text>
</comment>
<organism evidence="6 7">
    <name type="scientific">Bacteriovorax antarcticus</name>
    <dbReference type="NCBI Taxonomy" id="3088717"/>
    <lineage>
        <taxon>Bacteria</taxon>
        <taxon>Pseudomonadati</taxon>
        <taxon>Bdellovibrionota</taxon>
        <taxon>Bacteriovoracia</taxon>
        <taxon>Bacteriovoracales</taxon>
        <taxon>Bacteriovoracaceae</taxon>
        <taxon>Bacteriovorax</taxon>
    </lineage>
</organism>
<comment type="caution">
    <text evidence="6">The sequence shown here is derived from an EMBL/GenBank/DDBJ whole genome shotgun (WGS) entry which is preliminary data.</text>
</comment>
<dbReference type="Pfam" id="PF03466">
    <property type="entry name" value="LysR_substrate"/>
    <property type="match status" value="1"/>
</dbReference>
<sequence>MNTNLLHLYYFYQVAKSGSVTAASLVLQIQQPALSIMLKKFEEKIGFPPFEKKGRNIQLTDKGRELFLYAEEVFAKVQKLEEFIGHESNEISGKLRIATNDLVGHYILTPVLTKWMTDYPNVEISILYLTAQEACEKMVKEEIDFGLFFHGPEEMSGIEFEKIKKFSFLCVGTKKQHDIFIGSREIDFSLTKKFPTYEKLKKRYPNLKIQLNTNGLMLHKNLAMHGVGAAVLPAFSVSAEVKNKKLFNLLLQENLEFTLKLYQRKNKILNNTQELFLEKIIDQLAMMN</sequence>
<dbReference type="InterPro" id="IPR036388">
    <property type="entry name" value="WH-like_DNA-bd_sf"/>
</dbReference>
<dbReference type="Pfam" id="PF00126">
    <property type="entry name" value="HTH_1"/>
    <property type="match status" value="1"/>
</dbReference>
<dbReference type="Proteomes" id="UP001302274">
    <property type="component" value="Unassembled WGS sequence"/>
</dbReference>
<dbReference type="Gene3D" id="1.10.10.10">
    <property type="entry name" value="Winged helix-like DNA-binding domain superfamily/Winged helix DNA-binding domain"/>
    <property type="match status" value="1"/>
</dbReference>
<evidence type="ECO:0000313" key="6">
    <source>
        <dbReference type="EMBL" id="MEA9356788.1"/>
    </source>
</evidence>
<evidence type="ECO:0000313" key="7">
    <source>
        <dbReference type="Proteomes" id="UP001302274"/>
    </source>
</evidence>
<proteinExistence type="inferred from homology"/>
<dbReference type="InterPro" id="IPR036390">
    <property type="entry name" value="WH_DNA-bd_sf"/>
</dbReference>